<reference evidence="2" key="1">
    <citation type="submission" date="2014-11" db="EMBL/GenBank/DDBJ databases">
        <authorList>
            <person name="Amaro Gonzalez C."/>
        </authorList>
    </citation>
    <scope>NUCLEOTIDE SEQUENCE</scope>
</reference>
<reference evidence="2" key="2">
    <citation type="journal article" date="2015" name="Fish Shellfish Immunol.">
        <title>Early steps in the European eel (Anguilla anguilla)-Vibrio vulnificus interaction in the gills: Role of the RtxA13 toxin.</title>
        <authorList>
            <person name="Callol A."/>
            <person name="Pajuelo D."/>
            <person name="Ebbesson L."/>
            <person name="Teles M."/>
            <person name="MacKenzie S."/>
            <person name="Amaro C."/>
        </authorList>
    </citation>
    <scope>NUCLEOTIDE SEQUENCE</scope>
</reference>
<proteinExistence type="predicted"/>
<protein>
    <submittedName>
        <fullName evidence="2">Uncharacterized protein</fullName>
    </submittedName>
</protein>
<evidence type="ECO:0000256" key="1">
    <source>
        <dbReference type="SAM" id="MobiDB-lite"/>
    </source>
</evidence>
<sequence length="56" mass="6044">MLPQASERSTLSHHESRAGCKSIVSPLRHPCISPPACQGRSPHHPDDQSGSEPMQS</sequence>
<name>A0A0E9XL11_ANGAN</name>
<dbReference type="EMBL" id="GBXM01005461">
    <property type="protein sequence ID" value="JAI03117.1"/>
    <property type="molecule type" value="Transcribed_RNA"/>
</dbReference>
<dbReference type="AlphaFoldDB" id="A0A0E9XL11"/>
<evidence type="ECO:0000313" key="2">
    <source>
        <dbReference type="EMBL" id="JAI03117.1"/>
    </source>
</evidence>
<organism evidence="2">
    <name type="scientific">Anguilla anguilla</name>
    <name type="common">European freshwater eel</name>
    <name type="synonym">Muraena anguilla</name>
    <dbReference type="NCBI Taxonomy" id="7936"/>
    <lineage>
        <taxon>Eukaryota</taxon>
        <taxon>Metazoa</taxon>
        <taxon>Chordata</taxon>
        <taxon>Craniata</taxon>
        <taxon>Vertebrata</taxon>
        <taxon>Euteleostomi</taxon>
        <taxon>Actinopterygii</taxon>
        <taxon>Neopterygii</taxon>
        <taxon>Teleostei</taxon>
        <taxon>Anguilliformes</taxon>
        <taxon>Anguillidae</taxon>
        <taxon>Anguilla</taxon>
    </lineage>
</organism>
<accession>A0A0E9XL11</accession>
<feature type="region of interest" description="Disordered" evidence="1">
    <location>
        <begin position="1"/>
        <end position="56"/>
    </location>
</feature>